<dbReference type="SUPFAM" id="SSF51658">
    <property type="entry name" value="Xylose isomerase-like"/>
    <property type="match status" value="1"/>
</dbReference>
<proteinExistence type="predicted"/>
<keyword evidence="2" id="KW-0255">Endonuclease</keyword>
<keyword evidence="2" id="KW-0540">Nuclease</keyword>
<keyword evidence="3" id="KW-1185">Reference proteome</keyword>
<dbReference type="EMBL" id="CP002656">
    <property type="protein sequence ID" value="AEB95471.1"/>
    <property type="molecule type" value="Genomic_DNA"/>
</dbReference>
<dbReference type="GO" id="GO:0008081">
    <property type="term" value="F:phosphoric diester hydrolase activity"/>
    <property type="evidence" value="ECO:0007669"/>
    <property type="project" value="TreeGrafter"/>
</dbReference>
<evidence type="ECO:0000313" key="3">
    <source>
        <dbReference type="Proteomes" id="UP000007812"/>
    </source>
</evidence>
<dbReference type="GO" id="GO:0003906">
    <property type="term" value="F:DNA-(apurinic or apyrimidinic site) endonuclease activity"/>
    <property type="evidence" value="ECO:0007669"/>
    <property type="project" value="TreeGrafter"/>
</dbReference>
<dbReference type="Pfam" id="PF01261">
    <property type="entry name" value="AP_endonuc_2"/>
    <property type="match status" value="1"/>
</dbReference>
<organism evidence="2 3">
    <name type="scientific">Metallosphaera cuprina (strain Ar-4)</name>
    <dbReference type="NCBI Taxonomy" id="1006006"/>
    <lineage>
        <taxon>Archaea</taxon>
        <taxon>Thermoproteota</taxon>
        <taxon>Thermoprotei</taxon>
        <taxon>Sulfolobales</taxon>
        <taxon>Sulfolobaceae</taxon>
        <taxon>Metallosphaera</taxon>
    </lineage>
</organism>
<dbReference type="PANTHER" id="PTHR21445:SF0">
    <property type="entry name" value="APURINIC-APYRIMIDINIC ENDONUCLEASE"/>
    <property type="match status" value="1"/>
</dbReference>
<protein>
    <submittedName>
        <fullName evidence="2">Endonuclease IV</fullName>
    </submittedName>
</protein>
<dbReference type="FunFam" id="3.20.20.150:FF:000017">
    <property type="entry name" value="Endonuclease IV related protein"/>
    <property type="match status" value="1"/>
</dbReference>
<dbReference type="CDD" id="cd00019">
    <property type="entry name" value="AP2Ec"/>
    <property type="match status" value="1"/>
</dbReference>
<dbReference type="GO" id="GO:0003677">
    <property type="term" value="F:DNA binding"/>
    <property type="evidence" value="ECO:0007669"/>
    <property type="project" value="InterPro"/>
</dbReference>
<dbReference type="AlphaFoldDB" id="F4FYH3"/>
<dbReference type="PATRIC" id="fig|1006006.8.peg.1362"/>
<evidence type="ECO:0000259" key="1">
    <source>
        <dbReference type="Pfam" id="PF01261"/>
    </source>
</evidence>
<dbReference type="RefSeq" id="WP_013737969.1">
    <property type="nucleotide sequence ID" value="NC_015435.1"/>
</dbReference>
<dbReference type="GeneID" id="10493557"/>
<sequence>MVNIYLGPAGIPISLRGKGSKEAIEFISKIKLNAMEIEFVRGVKMSLKTSRELGEAAREYGVRLSVHAPYYINLCSPERDKVEASKRRIYESVERAHEMGADAIAIHAGYYGRFSEEQCYSMIKDSLIEIIDKMKENGIDGVKLGVETMAKETAFGTIDEVIRISKEVEGVIPYIDWSHTFARQGGKIDYDEILSRLEKELRLTHINSHFQSLKFSKGRFIDVHETVDKNAPPFRPLAETLLKRDISITLICESPKMEEDALVMKSILESLGYKLE</sequence>
<accession>F4FYH3</accession>
<dbReference type="STRING" id="1006006.Mcup_1368"/>
<reference evidence="2 3" key="1">
    <citation type="journal article" date="2011" name="J. Bacteriol.">
        <title>Complete genome sequence of Metallosphaera cuprina, a metal sulfide-oxidizing archaeon from a hot spring.</title>
        <authorList>
            <person name="Liu L.J."/>
            <person name="You X.Y."/>
            <person name="Zheng H."/>
            <person name="Wang S."/>
            <person name="Jiang C.Y."/>
            <person name="Liu S.J."/>
        </authorList>
    </citation>
    <scope>NUCLEOTIDE SEQUENCE [LARGE SCALE GENOMIC DNA]</scope>
    <source>
        <strain evidence="2 3">Ar-4</strain>
    </source>
</reference>
<dbReference type="PANTHER" id="PTHR21445">
    <property type="entry name" value="ENDONUCLEASE IV ENDODEOXYRIBONUCLEASE IV"/>
    <property type="match status" value="1"/>
</dbReference>
<dbReference type="OrthoDB" id="33250at2157"/>
<dbReference type="SMART" id="SM00518">
    <property type="entry name" value="AP2Ec"/>
    <property type="match status" value="1"/>
</dbReference>
<dbReference type="GO" id="GO:0008270">
    <property type="term" value="F:zinc ion binding"/>
    <property type="evidence" value="ECO:0007669"/>
    <property type="project" value="InterPro"/>
</dbReference>
<dbReference type="eggNOG" id="arCOG01894">
    <property type="taxonomic scope" value="Archaea"/>
</dbReference>
<dbReference type="InterPro" id="IPR036237">
    <property type="entry name" value="Xyl_isomerase-like_sf"/>
</dbReference>
<gene>
    <name evidence="2" type="ordered locus">Mcup_1368</name>
</gene>
<keyword evidence="2" id="KW-0378">Hydrolase</keyword>
<dbReference type="InterPro" id="IPR013022">
    <property type="entry name" value="Xyl_isomerase-like_TIM-brl"/>
</dbReference>
<evidence type="ECO:0000313" key="2">
    <source>
        <dbReference type="EMBL" id="AEB95471.1"/>
    </source>
</evidence>
<dbReference type="GO" id="GO:0006284">
    <property type="term" value="P:base-excision repair"/>
    <property type="evidence" value="ECO:0007669"/>
    <property type="project" value="TreeGrafter"/>
</dbReference>
<dbReference type="Proteomes" id="UP000007812">
    <property type="component" value="Chromosome"/>
</dbReference>
<feature type="domain" description="Xylose isomerase-like TIM barrel" evidence="1">
    <location>
        <begin position="25"/>
        <end position="259"/>
    </location>
</feature>
<dbReference type="KEGG" id="mcn:Mcup_1368"/>
<name>F4FYH3_METCR</name>
<dbReference type="HOGENOM" id="CLU_068832_0_0_2"/>
<dbReference type="InterPro" id="IPR001719">
    <property type="entry name" value="AP_endonuc_2"/>
</dbReference>
<dbReference type="Gene3D" id="3.20.20.150">
    <property type="entry name" value="Divalent-metal-dependent TIM barrel enzymes"/>
    <property type="match status" value="1"/>
</dbReference>